<comment type="caution">
    <text evidence="13">The sequence shown here is derived from an EMBL/GenBank/DDBJ whole genome shotgun (WGS) entry which is preliminary data.</text>
</comment>
<dbReference type="Gene3D" id="3.30.70.1050">
    <property type="entry name" value="Trigger factor ribosome-binding domain"/>
    <property type="match status" value="1"/>
</dbReference>
<dbReference type="SUPFAM" id="SSF102735">
    <property type="entry name" value="Trigger factor ribosome-binding domain"/>
    <property type="match status" value="1"/>
</dbReference>
<dbReference type="InterPro" id="IPR046357">
    <property type="entry name" value="PPIase_dom_sf"/>
</dbReference>
<dbReference type="Pfam" id="PF00254">
    <property type="entry name" value="FKBP_C"/>
    <property type="match status" value="1"/>
</dbReference>
<evidence type="ECO:0000259" key="12">
    <source>
        <dbReference type="Pfam" id="PF05698"/>
    </source>
</evidence>
<evidence type="ECO:0000256" key="5">
    <source>
        <dbReference type="ARBA" id="ARBA00023110"/>
    </source>
</evidence>
<dbReference type="Pfam" id="PF05697">
    <property type="entry name" value="Trigger_N"/>
    <property type="match status" value="1"/>
</dbReference>
<proteinExistence type="inferred from homology"/>
<dbReference type="SUPFAM" id="SSF54534">
    <property type="entry name" value="FKBP-like"/>
    <property type="match status" value="1"/>
</dbReference>
<dbReference type="PANTHER" id="PTHR30560">
    <property type="entry name" value="TRIGGER FACTOR CHAPERONE AND PEPTIDYL-PROLYL CIS/TRANS ISOMERASE"/>
    <property type="match status" value="1"/>
</dbReference>
<dbReference type="InterPro" id="IPR008881">
    <property type="entry name" value="Trigger_fac_ribosome-bd_bac"/>
</dbReference>
<dbReference type="Gene3D" id="3.10.50.40">
    <property type="match status" value="1"/>
</dbReference>
<dbReference type="NCBIfam" id="TIGR00115">
    <property type="entry name" value="tig"/>
    <property type="match status" value="1"/>
</dbReference>
<feature type="domain" description="Trigger factor C-terminal" evidence="12">
    <location>
        <begin position="272"/>
        <end position="427"/>
    </location>
</feature>
<keyword evidence="14" id="KW-1185">Reference proteome</keyword>
<evidence type="ECO:0000313" key="13">
    <source>
        <dbReference type="EMBL" id="MDQ8208516.1"/>
    </source>
</evidence>
<dbReference type="GO" id="GO:0003755">
    <property type="term" value="F:peptidyl-prolyl cis-trans isomerase activity"/>
    <property type="evidence" value="ECO:0007669"/>
    <property type="project" value="UniProtKB-EC"/>
</dbReference>
<dbReference type="InterPro" id="IPR037041">
    <property type="entry name" value="Trigger_fac_C_sf"/>
</dbReference>
<sequence>MKTDVQDINATRKTIAVTVTSEEVTELEAKLIKDFQRQAKIPGFRPGKAPENMVRTRFAKDIKQELNQRVVSQAHQEGVAGADFEVFTIVELDEGEIAGGQDAVVTFTVDVVPEFDVPAYEGLKVTNTPTEATDEDVTKMLDQILSQRAEYNVAEKAAEKGDYVQCGYEGKIGDELVADLVPEAPMFGTQKTTWEEAGNEDAPGVRAVVDGLVGMKAGDSKEVTMEFPEDFQPEALAGKTAVYTIEAKEVREKVMPEMDEAFFTSLQVKDEAELRTKIAENIENQKKQQNANSERQQITEALLKAVDFPIPESGVESETEAVLRDFMQRNMQQGVSAEEFEKHKDSLHEGASKAAHDRLKSRLILSKIAEKEKIKVENEDFSRMIMMEAQQTGQNPEKLVKELQKDQNRINKMRSEIILGKAMDLLAEKAERETVEATEAAGE</sequence>
<accession>A0ABU1AWI4</accession>
<evidence type="ECO:0000313" key="14">
    <source>
        <dbReference type="Proteomes" id="UP001225316"/>
    </source>
</evidence>
<keyword evidence="5 9" id="KW-0697">Rotamase</keyword>
<comment type="function">
    <text evidence="9">Involved in protein export. Acts as a chaperone by maintaining the newly synthesized protein in an open conformation. Functions as a peptidyl-prolyl cis-trans isomerase.</text>
</comment>
<comment type="catalytic activity">
    <reaction evidence="1 9">
        <text>[protein]-peptidylproline (omega=180) = [protein]-peptidylproline (omega=0)</text>
        <dbReference type="Rhea" id="RHEA:16237"/>
        <dbReference type="Rhea" id="RHEA-COMP:10747"/>
        <dbReference type="Rhea" id="RHEA-COMP:10748"/>
        <dbReference type="ChEBI" id="CHEBI:83833"/>
        <dbReference type="ChEBI" id="CHEBI:83834"/>
        <dbReference type="EC" id="5.2.1.8"/>
    </reaction>
</comment>
<keyword evidence="6 9" id="KW-0143">Chaperone</keyword>
<evidence type="ECO:0000256" key="1">
    <source>
        <dbReference type="ARBA" id="ARBA00000971"/>
    </source>
</evidence>
<keyword evidence="9" id="KW-0963">Cytoplasm</keyword>
<evidence type="ECO:0000256" key="7">
    <source>
        <dbReference type="ARBA" id="ARBA00023235"/>
    </source>
</evidence>
<evidence type="ECO:0000256" key="9">
    <source>
        <dbReference type="HAMAP-Rule" id="MF_00303"/>
    </source>
</evidence>
<evidence type="ECO:0000259" key="11">
    <source>
        <dbReference type="Pfam" id="PF05697"/>
    </source>
</evidence>
<dbReference type="HAMAP" id="MF_00303">
    <property type="entry name" value="Trigger_factor_Tig"/>
    <property type="match status" value="1"/>
</dbReference>
<evidence type="ECO:0000256" key="3">
    <source>
        <dbReference type="ARBA" id="ARBA00013194"/>
    </source>
</evidence>
<organism evidence="13 14">
    <name type="scientific">Thalassobacterium maritimum</name>
    <dbReference type="NCBI Taxonomy" id="3041265"/>
    <lineage>
        <taxon>Bacteria</taxon>
        <taxon>Pseudomonadati</taxon>
        <taxon>Verrucomicrobiota</taxon>
        <taxon>Opitutia</taxon>
        <taxon>Puniceicoccales</taxon>
        <taxon>Coraliomargaritaceae</taxon>
        <taxon>Thalassobacterium</taxon>
    </lineage>
</organism>
<evidence type="ECO:0000256" key="6">
    <source>
        <dbReference type="ARBA" id="ARBA00023186"/>
    </source>
</evidence>
<dbReference type="Pfam" id="PF05698">
    <property type="entry name" value="Trigger_C"/>
    <property type="match status" value="1"/>
</dbReference>
<dbReference type="InterPro" id="IPR005215">
    <property type="entry name" value="Trig_fac"/>
</dbReference>
<keyword evidence="7 9" id="KW-0413">Isomerase</keyword>
<evidence type="ECO:0000256" key="2">
    <source>
        <dbReference type="ARBA" id="ARBA00005464"/>
    </source>
</evidence>
<dbReference type="InterPro" id="IPR008880">
    <property type="entry name" value="Trigger_fac_C"/>
</dbReference>
<dbReference type="InterPro" id="IPR001179">
    <property type="entry name" value="PPIase_FKBP_dom"/>
</dbReference>
<protein>
    <recommendedName>
        <fullName evidence="4 9">Trigger factor</fullName>
        <shortName evidence="9">TF</shortName>
        <ecNumber evidence="3 9">5.2.1.8</ecNumber>
    </recommendedName>
    <alternativeName>
        <fullName evidence="8 9">PPIase</fullName>
    </alternativeName>
</protein>
<reference evidence="13 14" key="1">
    <citation type="submission" date="2023-04" db="EMBL/GenBank/DDBJ databases">
        <title>A novel bacteria isolated from coastal sediment.</title>
        <authorList>
            <person name="Liu X.-J."/>
            <person name="Du Z.-J."/>
        </authorList>
    </citation>
    <scope>NUCLEOTIDE SEQUENCE [LARGE SCALE GENOMIC DNA]</scope>
    <source>
        <strain evidence="13 14">SDUM461003</strain>
    </source>
</reference>
<evidence type="ECO:0000256" key="4">
    <source>
        <dbReference type="ARBA" id="ARBA00016902"/>
    </source>
</evidence>
<feature type="domain" description="Trigger factor ribosome-binding bacterial" evidence="11">
    <location>
        <begin position="1"/>
        <end position="144"/>
    </location>
</feature>
<dbReference type="InterPro" id="IPR027304">
    <property type="entry name" value="Trigger_fact/SurA_dom_sf"/>
</dbReference>
<keyword evidence="9" id="KW-0131">Cell cycle</keyword>
<dbReference type="InterPro" id="IPR036611">
    <property type="entry name" value="Trigger_fac_ribosome-bd_sf"/>
</dbReference>
<comment type="similarity">
    <text evidence="2 9">Belongs to the FKBP-type PPIase family. Tig subfamily.</text>
</comment>
<feature type="domain" description="PPIase FKBP-type" evidence="10">
    <location>
        <begin position="156"/>
        <end position="246"/>
    </location>
</feature>
<dbReference type="PIRSF" id="PIRSF003095">
    <property type="entry name" value="Trigger_factor"/>
    <property type="match status" value="1"/>
</dbReference>
<dbReference type="Proteomes" id="UP001225316">
    <property type="component" value="Unassembled WGS sequence"/>
</dbReference>
<evidence type="ECO:0000256" key="8">
    <source>
        <dbReference type="ARBA" id="ARBA00029986"/>
    </source>
</evidence>
<comment type="domain">
    <text evidence="9">Consists of 3 domains; the N-terminus binds the ribosome, the middle domain has PPIase activity, while the C-terminus has intrinsic chaperone activity on its own.</text>
</comment>
<dbReference type="PANTHER" id="PTHR30560:SF3">
    <property type="entry name" value="TRIGGER FACTOR-LIKE PROTEIN TIG, CHLOROPLASTIC"/>
    <property type="match status" value="1"/>
</dbReference>
<gene>
    <name evidence="9 13" type="primary">tig</name>
    <name evidence="13" type="ORF">QEH52_13410</name>
</gene>
<name>A0ABU1AWI4_9BACT</name>
<keyword evidence="9" id="KW-0132">Cell division</keyword>
<dbReference type="EMBL" id="JARXHW010000033">
    <property type="protein sequence ID" value="MDQ8208516.1"/>
    <property type="molecule type" value="Genomic_DNA"/>
</dbReference>
<dbReference type="RefSeq" id="WP_308951128.1">
    <property type="nucleotide sequence ID" value="NZ_JARXHW010000033.1"/>
</dbReference>
<comment type="subcellular location">
    <subcellularLocation>
        <location evidence="9">Cytoplasm</location>
    </subcellularLocation>
    <text evidence="9">About half TF is bound to the ribosome near the polypeptide exit tunnel while the other half is free in the cytoplasm.</text>
</comment>
<dbReference type="EC" id="5.2.1.8" evidence="3 9"/>
<dbReference type="SUPFAM" id="SSF109998">
    <property type="entry name" value="Triger factor/SurA peptide-binding domain-like"/>
    <property type="match status" value="1"/>
</dbReference>
<evidence type="ECO:0000259" key="10">
    <source>
        <dbReference type="Pfam" id="PF00254"/>
    </source>
</evidence>
<dbReference type="Gene3D" id="1.10.3120.10">
    <property type="entry name" value="Trigger factor, C-terminal domain"/>
    <property type="match status" value="1"/>
</dbReference>